<dbReference type="PANTHER" id="PTHR43394:SF1">
    <property type="entry name" value="ATP-BINDING CASSETTE SUB-FAMILY B MEMBER 10, MITOCHONDRIAL"/>
    <property type="match status" value="1"/>
</dbReference>
<name>A0A5E7XYG5_9SPHN</name>
<dbReference type="GO" id="GO:0015421">
    <property type="term" value="F:ABC-type oligopeptide transporter activity"/>
    <property type="evidence" value="ECO:0007669"/>
    <property type="project" value="TreeGrafter"/>
</dbReference>
<comment type="subcellular location">
    <subcellularLocation>
        <location evidence="1">Cell membrane</location>
        <topology evidence="1">Multi-pass membrane protein</topology>
    </subcellularLocation>
</comment>
<feature type="transmembrane region" description="Helical" evidence="9">
    <location>
        <begin position="179"/>
        <end position="196"/>
    </location>
</feature>
<dbReference type="InterPro" id="IPR039421">
    <property type="entry name" value="Type_1_exporter"/>
</dbReference>
<keyword evidence="4 9" id="KW-0812">Transmembrane</keyword>
<dbReference type="Proteomes" id="UP000326857">
    <property type="component" value="Unassembled WGS sequence"/>
</dbReference>
<dbReference type="SMART" id="SM00382">
    <property type="entry name" value="AAA"/>
    <property type="match status" value="1"/>
</dbReference>
<reference evidence="12 13" key="1">
    <citation type="submission" date="2019-09" db="EMBL/GenBank/DDBJ databases">
        <authorList>
            <person name="Dittami M. S."/>
        </authorList>
    </citation>
    <scope>NUCLEOTIDE SEQUENCE [LARGE SCALE GENOMIC DNA]</scope>
    <source>
        <strain evidence="12">SPHINGO391</strain>
    </source>
</reference>
<evidence type="ECO:0000256" key="8">
    <source>
        <dbReference type="ARBA" id="ARBA00023136"/>
    </source>
</evidence>
<feature type="transmembrane region" description="Helical" evidence="9">
    <location>
        <begin position="43"/>
        <end position="62"/>
    </location>
</feature>
<dbReference type="GO" id="GO:0005886">
    <property type="term" value="C:plasma membrane"/>
    <property type="evidence" value="ECO:0007669"/>
    <property type="project" value="UniProtKB-SubCell"/>
</dbReference>
<dbReference type="InterPro" id="IPR003593">
    <property type="entry name" value="AAA+_ATPase"/>
</dbReference>
<keyword evidence="7 9" id="KW-1133">Transmembrane helix</keyword>
<evidence type="ECO:0000259" key="11">
    <source>
        <dbReference type="PROSITE" id="PS50929"/>
    </source>
</evidence>
<feature type="transmembrane region" description="Helical" evidence="9">
    <location>
        <begin position="74"/>
        <end position="94"/>
    </location>
</feature>
<keyword evidence="6" id="KW-0067">ATP-binding</keyword>
<organism evidence="12 13">
    <name type="scientific">Sphingomonas aurantiaca</name>
    <dbReference type="NCBI Taxonomy" id="185949"/>
    <lineage>
        <taxon>Bacteria</taxon>
        <taxon>Pseudomonadati</taxon>
        <taxon>Pseudomonadota</taxon>
        <taxon>Alphaproteobacteria</taxon>
        <taxon>Sphingomonadales</taxon>
        <taxon>Sphingomonadaceae</taxon>
        <taxon>Sphingomonas</taxon>
    </lineage>
</organism>
<feature type="domain" description="ABC transmembrane type-1" evidence="11">
    <location>
        <begin position="43"/>
        <end position="321"/>
    </location>
</feature>
<evidence type="ECO:0000256" key="1">
    <source>
        <dbReference type="ARBA" id="ARBA00004651"/>
    </source>
</evidence>
<evidence type="ECO:0000256" key="7">
    <source>
        <dbReference type="ARBA" id="ARBA00022989"/>
    </source>
</evidence>
<evidence type="ECO:0000256" key="4">
    <source>
        <dbReference type="ARBA" id="ARBA00022692"/>
    </source>
</evidence>
<evidence type="ECO:0000259" key="10">
    <source>
        <dbReference type="PROSITE" id="PS50893"/>
    </source>
</evidence>
<dbReference type="GO" id="GO:0016887">
    <property type="term" value="F:ATP hydrolysis activity"/>
    <property type="evidence" value="ECO:0007669"/>
    <property type="project" value="InterPro"/>
</dbReference>
<dbReference type="FunFam" id="3.40.50.300:FF:000299">
    <property type="entry name" value="ABC transporter ATP-binding protein/permease"/>
    <property type="match status" value="1"/>
</dbReference>
<keyword evidence="8 9" id="KW-0472">Membrane</keyword>
<dbReference type="AlphaFoldDB" id="A0A5E7XYG5"/>
<feature type="domain" description="ABC transporter" evidence="10">
    <location>
        <begin position="354"/>
        <end position="587"/>
    </location>
</feature>
<dbReference type="PANTHER" id="PTHR43394">
    <property type="entry name" value="ATP-DEPENDENT PERMEASE MDL1, MITOCHONDRIAL"/>
    <property type="match status" value="1"/>
</dbReference>
<keyword evidence="5" id="KW-0547">Nucleotide-binding</keyword>
<evidence type="ECO:0000313" key="12">
    <source>
        <dbReference type="EMBL" id="VVS98290.1"/>
    </source>
</evidence>
<dbReference type="InterPro" id="IPR003439">
    <property type="entry name" value="ABC_transporter-like_ATP-bd"/>
</dbReference>
<gene>
    <name evidence="12" type="ORF">SPHINGO391_220030</name>
</gene>
<evidence type="ECO:0000256" key="9">
    <source>
        <dbReference type="SAM" id="Phobius"/>
    </source>
</evidence>
<evidence type="ECO:0000256" key="2">
    <source>
        <dbReference type="ARBA" id="ARBA00022448"/>
    </source>
</evidence>
<dbReference type="NCBIfam" id="TIGR03375">
    <property type="entry name" value="type_I_sec_LssB"/>
    <property type="match status" value="1"/>
</dbReference>
<evidence type="ECO:0000256" key="6">
    <source>
        <dbReference type="ARBA" id="ARBA00022840"/>
    </source>
</evidence>
<keyword evidence="3" id="KW-1003">Cell membrane</keyword>
<dbReference type="SUPFAM" id="SSF52540">
    <property type="entry name" value="P-loop containing nucleoside triphosphate hydrolases"/>
    <property type="match status" value="1"/>
</dbReference>
<protein>
    <submittedName>
        <fullName evidence="12">ATPase</fullName>
    </submittedName>
</protein>
<dbReference type="Gene3D" id="1.20.1560.10">
    <property type="entry name" value="ABC transporter type 1, transmembrane domain"/>
    <property type="match status" value="1"/>
</dbReference>
<accession>A0A5E7XYG5</accession>
<evidence type="ECO:0000313" key="13">
    <source>
        <dbReference type="Proteomes" id="UP000326857"/>
    </source>
</evidence>
<feature type="transmembrane region" description="Helical" evidence="9">
    <location>
        <begin position="149"/>
        <end position="173"/>
    </location>
</feature>
<proteinExistence type="predicted"/>
<dbReference type="CDD" id="cd18587">
    <property type="entry name" value="ABC_6TM_LapB_like"/>
    <property type="match status" value="1"/>
</dbReference>
<dbReference type="PROSITE" id="PS50893">
    <property type="entry name" value="ABC_TRANSPORTER_2"/>
    <property type="match status" value="1"/>
</dbReference>
<dbReference type="GO" id="GO:0005524">
    <property type="term" value="F:ATP binding"/>
    <property type="evidence" value="ECO:0007669"/>
    <property type="project" value="UniProtKB-KW"/>
</dbReference>
<sequence length="587" mass="63526">MTDHHDRPAYDRPHHDLIEHPRPRFAPWLVEPMLRNKGTYLKVALAAAMINIFGLITSLFTMTVYDRVVPNNAFSSLIALSIGLAIVVVFDFVLRVLRAYFTDLAGADIDHDIGGRVFRRLVAIRLDQKKGSTGALTGMMRELETLRDFFASATMTALVDVPFIVITLIFIAILGGAVVWVPLAAIPIVVGAGWLTRPALDRLSARAMSEGLTKQSVLVETVGALEMVKTSGASRLLGQRWTRANQQHSDSSTRQRLVSTIATTVAASANTLAYAGTVVVGVFLIADHQLTTGALVACSILSGRAVQPLATIAALLSRLSATRTAYKQIDAMMKTGSEEPRGTALKPARFDGRIELRGVAFRYPGAAEKTFDGLDLVIPAGQRVALLGKVGSGKSTIARLILGLYQPQEGLVMIDGTDIRQYDPHAMRSLIGTALQESVLLSGSVRENITLGRPGVDDAEMLRVAELTGTHGFMGRIANGYDLMLADRGEGLSGGQRQSISLSRALAGRPQLLVFDEPTSAMDQTTEMQLIDRLQTELQGRTFVLITHRPALVRLVDRIIVVEAGKIVQDGPRDAVLQSLQRPRTAA</sequence>
<dbReference type="InterPro" id="IPR036640">
    <property type="entry name" value="ABC1_TM_sf"/>
</dbReference>
<dbReference type="InterPro" id="IPR011527">
    <property type="entry name" value="ABC1_TM_dom"/>
</dbReference>
<dbReference type="Pfam" id="PF00664">
    <property type="entry name" value="ABC_membrane"/>
    <property type="match status" value="1"/>
</dbReference>
<dbReference type="Gene3D" id="3.40.50.300">
    <property type="entry name" value="P-loop containing nucleotide triphosphate hydrolases"/>
    <property type="match status" value="1"/>
</dbReference>
<dbReference type="SUPFAM" id="SSF90123">
    <property type="entry name" value="ABC transporter transmembrane region"/>
    <property type="match status" value="1"/>
</dbReference>
<dbReference type="InterPro" id="IPR017750">
    <property type="entry name" value="ATPase_T1SS"/>
</dbReference>
<dbReference type="InterPro" id="IPR027417">
    <property type="entry name" value="P-loop_NTPase"/>
</dbReference>
<dbReference type="PROSITE" id="PS50929">
    <property type="entry name" value="ABC_TM1F"/>
    <property type="match status" value="1"/>
</dbReference>
<evidence type="ECO:0000256" key="5">
    <source>
        <dbReference type="ARBA" id="ARBA00022741"/>
    </source>
</evidence>
<dbReference type="RefSeq" id="WP_151989737.1">
    <property type="nucleotide sequence ID" value="NZ_LR701515.1"/>
</dbReference>
<feature type="transmembrane region" description="Helical" evidence="9">
    <location>
        <begin position="257"/>
        <end position="286"/>
    </location>
</feature>
<evidence type="ECO:0000256" key="3">
    <source>
        <dbReference type="ARBA" id="ARBA00022475"/>
    </source>
</evidence>
<dbReference type="Pfam" id="PF00005">
    <property type="entry name" value="ABC_tran"/>
    <property type="match status" value="1"/>
</dbReference>
<keyword evidence="2" id="KW-0813">Transport</keyword>
<dbReference type="EMBL" id="CABVLI010000015">
    <property type="protein sequence ID" value="VVS98290.1"/>
    <property type="molecule type" value="Genomic_DNA"/>
</dbReference>